<dbReference type="AlphaFoldDB" id="A0A1H1ABG7"/>
<sequence>MEEGKTVFWTIVIGIAFLVIYKIIFVVYAGNPSVTMLKNIRYGVGTVTSGYYTEKRRSGNDFKFISNKGNFIESNEDGEFINGRRYLVAFDSLDIRDGVLLLDKFDITDSLRKYHIYPEYGMYEASWSLPNIPFQYDKSDIEYEVRMNVKSD</sequence>
<reference evidence="3" key="1">
    <citation type="submission" date="2016-10" db="EMBL/GenBank/DDBJ databases">
        <authorList>
            <person name="Varghese N."/>
            <person name="Submissions S."/>
        </authorList>
    </citation>
    <scope>NUCLEOTIDE SEQUENCE [LARGE SCALE GENOMIC DNA]</scope>
    <source>
        <strain evidence="3">DSM 17072</strain>
    </source>
</reference>
<dbReference type="RefSeq" id="WP_089754900.1">
    <property type="nucleotide sequence ID" value="NZ_FNKL01000002.1"/>
</dbReference>
<evidence type="ECO:0000256" key="1">
    <source>
        <dbReference type="SAM" id="Phobius"/>
    </source>
</evidence>
<name>A0A1H1ABG7_9FLAO</name>
<dbReference type="STRING" id="311333.SAMN05421664_1345"/>
<organism evidence="2 3">
    <name type="scientific">Chryseobacterium soldanellicola</name>
    <dbReference type="NCBI Taxonomy" id="311333"/>
    <lineage>
        <taxon>Bacteria</taxon>
        <taxon>Pseudomonadati</taxon>
        <taxon>Bacteroidota</taxon>
        <taxon>Flavobacteriia</taxon>
        <taxon>Flavobacteriales</taxon>
        <taxon>Weeksellaceae</taxon>
        <taxon>Chryseobacterium group</taxon>
        <taxon>Chryseobacterium</taxon>
    </lineage>
</organism>
<dbReference type="OrthoDB" id="1258095at2"/>
<evidence type="ECO:0000313" key="2">
    <source>
        <dbReference type="EMBL" id="SDQ36974.1"/>
    </source>
</evidence>
<keyword evidence="1" id="KW-1133">Transmembrane helix</keyword>
<protein>
    <submittedName>
        <fullName evidence="2">Uncharacterized protein</fullName>
    </submittedName>
</protein>
<dbReference type="EMBL" id="FNKL01000002">
    <property type="protein sequence ID" value="SDQ36974.1"/>
    <property type="molecule type" value="Genomic_DNA"/>
</dbReference>
<proteinExistence type="predicted"/>
<evidence type="ECO:0000313" key="3">
    <source>
        <dbReference type="Proteomes" id="UP000199627"/>
    </source>
</evidence>
<feature type="transmembrane region" description="Helical" evidence="1">
    <location>
        <begin position="6"/>
        <end position="29"/>
    </location>
</feature>
<keyword evidence="1" id="KW-0812">Transmembrane</keyword>
<accession>A0A1H1ABG7</accession>
<gene>
    <name evidence="2" type="ORF">SAMN05421664_1345</name>
</gene>
<dbReference type="Proteomes" id="UP000199627">
    <property type="component" value="Unassembled WGS sequence"/>
</dbReference>
<keyword evidence="3" id="KW-1185">Reference proteome</keyword>
<keyword evidence="1" id="KW-0472">Membrane</keyword>